<keyword evidence="10" id="KW-0695">RNA-directed DNA polymerase</keyword>
<evidence type="ECO:0000256" key="6">
    <source>
        <dbReference type="ARBA" id="ARBA00022801"/>
    </source>
</evidence>
<dbReference type="GO" id="GO:0016787">
    <property type="term" value="F:hydrolase activity"/>
    <property type="evidence" value="ECO:0007669"/>
    <property type="project" value="UniProtKB-KW"/>
</dbReference>
<keyword evidence="11" id="KW-0239">DNA-directed DNA polymerase</keyword>
<accession>A0A9Q3IBB2</accession>
<evidence type="ECO:0000256" key="13">
    <source>
        <dbReference type="ARBA" id="ARBA00023268"/>
    </source>
</evidence>
<dbReference type="PANTHER" id="PTHR42648">
    <property type="entry name" value="TRANSPOSASE, PUTATIVE-RELATED"/>
    <property type="match status" value="1"/>
</dbReference>
<keyword evidence="8" id="KW-0694">RNA-binding</keyword>
<evidence type="ECO:0000256" key="2">
    <source>
        <dbReference type="ARBA" id="ARBA00022695"/>
    </source>
</evidence>
<comment type="catalytic activity">
    <reaction evidence="14">
        <text>DNA(n) + a 2'-deoxyribonucleoside 5'-triphosphate = DNA(n+1) + diphosphate</text>
        <dbReference type="Rhea" id="RHEA:22508"/>
        <dbReference type="Rhea" id="RHEA-COMP:17339"/>
        <dbReference type="Rhea" id="RHEA-COMP:17340"/>
        <dbReference type="ChEBI" id="CHEBI:33019"/>
        <dbReference type="ChEBI" id="CHEBI:61560"/>
        <dbReference type="ChEBI" id="CHEBI:173112"/>
        <dbReference type="EC" id="2.7.7.49"/>
    </reaction>
</comment>
<comment type="caution">
    <text evidence="17">The sequence shown here is derived from an EMBL/GenBank/DDBJ whole genome shotgun (WGS) entry which is preliminary data.</text>
</comment>
<dbReference type="GO" id="GO:0032196">
    <property type="term" value="P:transposition"/>
    <property type="evidence" value="ECO:0007669"/>
    <property type="project" value="UniProtKB-KW"/>
</dbReference>
<keyword evidence="3" id="KW-0540">Nuclease</keyword>
<dbReference type="Pfam" id="PF25597">
    <property type="entry name" value="SH3_retrovirus"/>
    <property type="match status" value="1"/>
</dbReference>
<comment type="catalytic activity">
    <reaction evidence="15">
        <text>DNA(n) + a 2'-deoxyribonucleoside 5'-triphosphate = DNA(n+1) + diphosphate</text>
        <dbReference type="Rhea" id="RHEA:22508"/>
        <dbReference type="Rhea" id="RHEA-COMP:17339"/>
        <dbReference type="Rhea" id="RHEA-COMP:17340"/>
        <dbReference type="ChEBI" id="CHEBI:33019"/>
        <dbReference type="ChEBI" id="CHEBI:61560"/>
        <dbReference type="ChEBI" id="CHEBI:173112"/>
        <dbReference type="EC" id="2.7.7.7"/>
    </reaction>
</comment>
<keyword evidence="1" id="KW-0815">Transposition</keyword>
<dbReference type="InterPro" id="IPR012337">
    <property type="entry name" value="RNaseH-like_sf"/>
</dbReference>
<evidence type="ECO:0000313" key="17">
    <source>
        <dbReference type="EMBL" id="MBW0535118.1"/>
    </source>
</evidence>
<keyword evidence="5" id="KW-0255">Endonuclease</keyword>
<keyword evidence="9" id="KW-0229">DNA integration</keyword>
<dbReference type="AlphaFoldDB" id="A0A9Q3IBB2"/>
<evidence type="ECO:0000256" key="4">
    <source>
        <dbReference type="ARBA" id="ARBA00022723"/>
    </source>
</evidence>
<dbReference type="GO" id="GO:0006310">
    <property type="term" value="P:DNA recombination"/>
    <property type="evidence" value="ECO:0007669"/>
    <property type="project" value="UniProtKB-KW"/>
</dbReference>
<evidence type="ECO:0000256" key="5">
    <source>
        <dbReference type="ARBA" id="ARBA00022759"/>
    </source>
</evidence>
<proteinExistence type="predicted"/>
<evidence type="ECO:0000256" key="7">
    <source>
        <dbReference type="ARBA" id="ARBA00022842"/>
    </source>
</evidence>
<dbReference type="Proteomes" id="UP000765509">
    <property type="component" value="Unassembled WGS sequence"/>
</dbReference>
<keyword evidence="6" id="KW-0378">Hydrolase</keyword>
<dbReference type="GO" id="GO:0003964">
    <property type="term" value="F:RNA-directed DNA polymerase activity"/>
    <property type="evidence" value="ECO:0007669"/>
    <property type="project" value="UniProtKB-KW"/>
</dbReference>
<evidence type="ECO:0000259" key="16">
    <source>
        <dbReference type="PROSITE" id="PS50994"/>
    </source>
</evidence>
<keyword evidence="11" id="KW-0808">Transferase</keyword>
<reference evidence="17" key="1">
    <citation type="submission" date="2021-03" db="EMBL/GenBank/DDBJ databases">
        <title>Draft genome sequence of rust myrtle Austropuccinia psidii MF-1, a brazilian biotype.</title>
        <authorList>
            <person name="Quecine M.C."/>
            <person name="Pachon D.M.R."/>
            <person name="Bonatelli M.L."/>
            <person name="Correr F.H."/>
            <person name="Franceschini L.M."/>
            <person name="Leite T.F."/>
            <person name="Margarido G.R.A."/>
            <person name="Almeida C.A."/>
            <person name="Ferrarezi J.A."/>
            <person name="Labate C.A."/>
        </authorList>
    </citation>
    <scope>NUCLEOTIDE SEQUENCE</scope>
    <source>
        <strain evidence="17">MF-1</strain>
    </source>
</reference>
<organism evidence="17 18">
    <name type="scientific">Austropuccinia psidii MF-1</name>
    <dbReference type="NCBI Taxonomy" id="1389203"/>
    <lineage>
        <taxon>Eukaryota</taxon>
        <taxon>Fungi</taxon>
        <taxon>Dikarya</taxon>
        <taxon>Basidiomycota</taxon>
        <taxon>Pucciniomycotina</taxon>
        <taxon>Pucciniomycetes</taxon>
        <taxon>Pucciniales</taxon>
        <taxon>Sphaerophragmiaceae</taxon>
        <taxon>Austropuccinia</taxon>
    </lineage>
</organism>
<sequence length="584" mass="65556">MLITLSSYHPPNSHFKPYNNHFPMQPDRSALHTYTDLDTPNSHPFTEIGPADSAVDEKLTSPIPLCVATHTTRRSFVTGMGSLVYPGYRGALLNAGALLELIGNDILISTRGDGPVLCANYSASGDSAPDYLRFSSHKIHSCNECLKSRSLRHLDLHSLNCSPTPLEIVVADLMGPFDVATINGGRYALNVHDVASTYGKCQILKNKSNATSWLEETINKWHRSTSHLVKILQTDNGGEFNNATMNMWLQQQGITHERILPFFHQQNGVAEQYNRTIANMGCTILLGSKLLKSFWGHTFMWAAYTNNMLPNLHKGQKTPMEILFKLKPQLDWMRIFGEIAFIHVPQENCQKLDDCAVKGNVVMHLPNSKGWLFYIPDQDKFVSSAWATFSESSHLIKMLMRPETSTASKCAINFLLNKSTLGDFSAEHMVEEQDLASSHVVNEFLQPPKSYAEAMKWPDSMAWKQAINQEIENMKNHAVFEISPLPANTKPIGGGWVFVKKLASRTCDARYKAQYIAQGNSQLSGYNFHETFAPTATFTSLRLLLTIAVHLKWHTSSFDFMATYLNVQIDEELWIRPPKGLGCK</sequence>
<dbReference type="GO" id="GO:0015074">
    <property type="term" value="P:DNA integration"/>
    <property type="evidence" value="ECO:0007669"/>
    <property type="project" value="UniProtKB-KW"/>
</dbReference>
<dbReference type="GO" id="GO:0046872">
    <property type="term" value="F:metal ion binding"/>
    <property type="evidence" value="ECO:0007669"/>
    <property type="project" value="UniProtKB-KW"/>
</dbReference>
<dbReference type="InterPro" id="IPR057670">
    <property type="entry name" value="SH3_retrovirus"/>
</dbReference>
<dbReference type="InterPro" id="IPR013103">
    <property type="entry name" value="RVT_2"/>
</dbReference>
<keyword evidence="7" id="KW-0460">Magnesium</keyword>
<keyword evidence="2" id="KW-0548">Nucleotidyltransferase</keyword>
<evidence type="ECO:0000256" key="9">
    <source>
        <dbReference type="ARBA" id="ARBA00022908"/>
    </source>
</evidence>
<evidence type="ECO:0000256" key="10">
    <source>
        <dbReference type="ARBA" id="ARBA00022918"/>
    </source>
</evidence>
<dbReference type="GO" id="GO:0003887">
    <property type="term" value="F:DNA-directed DNA polymerase activity"/>
    <property type="evidence" value="ECO:0007669"/>
    <property type="project" value="UniProtKB-KW"/>
</dbReference>
<feature type="domain" description="Integrase catalytic" evidence="16">
    <location>
        <begin position="161"/>
        <end position="327"/>
    </location>
</feature>
<dbReference type="InterPro" id="IPR039537">
    <property type="entry name" value="Retrotran_Ty1/copia-like"/>
</dbReference>
<dbReference type="InterPro" id="IPR036397">
    <property type="entry name" value="RNaseH_sf"/>
</dbReference>
<evidence type="ECO:0000256" key="3">
    <source>
        <dbReference type="ARBA" id="ARBA00022722"/>
    </source>
</evidence>
<evidence type="ECO:0000256" key="12">
    <source>
        <dbReference type="ARBA" id="ARBA00023172"/>
    </source>
</evidence>
<dbReference type="GO" id="GO:0004519">
    <property type="term" value="F:endonuclease activity"/>
    <property type="evidence" value="ECO:0007669"/>
    <property type="project" value="UniProtKB-KW"/>
</dbReference>
<protein>
    <recommendedName>
        <fullName evidence="16">Integrase catalytic domain-containing protein</fullName>
    </recommendedName>
</protein>
<evidence type="ECO:0000256" key="14">
    <source>
        <dbReference type="ARBA" id="ARBA00048173"/>
    </source>
</evidence>
<evidence type="ECO:0000256" key="1">
    <source>
        <dbReference type="ARBA" id="ARBA00022578"/>
    </source>
</evidence>
<dbReference type="GO" id="GO:0005634">
    <property type="term" value="C:nucleus"/>
    <property type="evidence" value="ECO:0007669"/>
    <property type="project" value="UniProtKB-ARBA"/>
</dbReference>
<keyword evidence="18" id="KW-1185">Reference proteome</keyword>
<dbReference type="PROSITE" id="PS50994">
    <property type="entry name" value="INTEGRASE"/>
    <property type="match status" value="1"/>
</dbReference>
<evidence type="ECO:0000313" key="18">
    <source>
        <dbReference type="Proteomes" id="UP000765509"/>
    </source>
</evidence>
<dbReference type="PANTHER" id="PTHR42648:SF11">
    <property type="entry name" value="TRANSPOSON TY4-P GAG-POL POLYPROTEIN"/>
    <property type="match status" value="1"/>
</dbReference>
<gene>
    <name evidence="17" type="ORF">O181_074833</name>
</gene>
<dbReference type="Pfam" id="PF07727">
    <property type="entry name" value="RVT_2"/>
    <property type="match status" value="1"/>
</dbReference>
<dbReference type="GO" id="GO:0003723">
    <property type="term" value="F:RNA binding"/>
    <property type="evidence" value="ECO:0007669"/>
    <property type="project" value="UniProtKB-KW"/>
</dbReference>
<keyword evidence="4" id="KW-0479">Metal-binding</keyword>
<dbReference type="EMBL" id="AVOT02039987">
    <property type="protein sequence ID" value="MBW0535118.1"/>
    <property type="molecule type" value="Genomic_DNA"/>
</dbReference>
<dbReference type="InterPro" id="IPR001584">
    <property type="entry name" value="Integrase_cat-core"/>
</dbReference>
<dbReference type="OrthoDB" id="7691805at2759"/>
<dbReference type="Gene3D" id="3.30.420.10">
    <property type="entry name" value="Ribonuclease H-like superfamily/Ribonuclease H"/>
    <property type="match status" value="1"/>
</dbReference>
<evidence type="ECO:0000256" key="8">
    <source>
        <dbReference type="ARBA" id="ARBA00022884"/>
    </source>
</evidence>
<evidence type="ECO:0000256" key="11">
    <source>
        <dbReference type="ARBA" id="ARBA00022932"/>
    </source>
</evidence>
<evidence type="ECO:0000256" key="15">
    <source>
        <dbReference type="ARBA" id="ARBA00049244"/>
    </source>
</evidence>
<name>A0A9Q3IBB2_9BASI</name>
<keyword evidence="12" id="KW-0233">DNA recombination</keyword>
<keyword evidence="13" id="KW-0511">Multifunctional enzyme</keyword>
<dbReference type="SUPFAM" id="SSF53098">
    <property type="entry name" value="Ribonuclease H-like"/>
    <property type="match status" value="1"/>
</dbReference>